<evidence type="ECO:0000259" key="3">
    <source>
        <dbReference type="Pfam" id="PF05368"/>
    </source>
</evidence>
<reference evidence="5" key="1">
    <citation type="submission" date="2017-05" db="EMBL/GenBank/DDBJ databases">
        <authorList>
            <person name="Macchi M."/>
            <person name="Festa S."/>
            <person name="Coppotelli B.M."/>
            <person name="Morelli I.S."/>
        </authorList>
    </citation>
    <scope>NUCLEOTIDE SEQUENCE [LARGE SCALE GENOMIC DNA]</scope>
    <source>
        <strain evidence="5">I</strain>
    </source>
</reference>
<dbReference type="CDD" id="cd05251">
    <property type="entry name" value="NmrA_like_SDR_a"/>
    <property type="match status" value="1"/>
</dbReference>
<feature type="domain" description="NmrA-like" evidence="3">
    <location>
        <begin position="5"/>
        <end position="258"/>
    </location>
</feature>
<accession>A0A211ZJQ0</accession>
<evidence type="ECO:0000313" key="5">
    <source>
        <dbReference type="Proteomes" id="UP000196655"/>
    </source>
</evidence>
<dbReference type="PANTHER" id="PTHR42748:SF7">
    <property type="entry name" value="NMRA LIKE REDOX SENSOR 1-RELATED"/>
    <property type="match status" value="1"/>
</dbReference>
<dbReference type="InterPro" id="IPR051164">
    <property type="entry name" value="NmrA-like_oxidored"/>
</dbReference>
<organism evidence="4 5">
    <name type="scientific">Inquilinus limosus</name>
    <dbReference type="NCBI Taxonomy" id="171674"/>
    <lineage>
        <taxon>Bacteria</taxon>
        <taxon>Pseudomonadati</taxon>
        <taxon>Pseudomonadota</taxon>
        <taxon>Alphaproteobacteria</taxon>
        <taxon>Rhodospirillales</taxon>
        <taxon>Rhodospirillaceae</taxon>
        <taxon>Inquilinus</taxon>
    </lineage>
</organism>
<keyword evidence="5" id="KW-1185">Reference proteome</keyword>
<dbReference type="InterPro" id="IPR036291">
    <property type="entry name" value="NAD(P)-bd_dom_sf"/>
</dbReference>
<dbReference type="InterPro" id="IPR008030">
    <property type="entry name" value="NmrA-like"/>
</dbReference>
<dbReference type="EMBL" id="NHON01000038">
    <property type="protein sequence ID" value="OWJ65416.1"/>
    <property type="molecule type" value="Genomic_DNA"/>
</dbReference>
<dbReference type="Gene3D" id="3.40.50.720">
    <property type="entry name" value="NAD(P)-binding Rossmann-like Domain"/>
    <property type="match status" value="1"/>
</dbReference>
<dbReference type="AlphaFoldDB" id="A0A211ZJQ0"/>
<name>A0A211ZJQ0_9PROT</name>
<comment type="caution">
    <text evidence="4">The sequence shown here is derived from an EMBL/GenBank/DDBJ whole genome shotgun (WGS) entry which is preliminary data.</text>
</comment>
<evidence type="ECO:0000256" key="2">
    <source>
        <dbReference type="ARBA" id="ARBA00022857"/>
    </source>
</evidence>
<dbReference type="OrthoDB" id="9801785at2"/>
<gene>
    <name evidence="4" type="ORF">BWR60_20035</name>
</gene>
<evidence type="ECO:0000313" key="4">
    <source>
        <dbReference type="EMBL" id="OWJ65416.1"/>
    </source>
</evidence>
<sequence>MSDNKQPILVFGATGQQGGSVASALLEAGWPVRALVRNPQSAKSIALNDVGVELVQGDFACVQSIREGMKGVRGVFSVQPSSGQGPDLGLTDEEELRYGIAIADLAVESAVQHLVYSSSGAVGDQPTGMGHFDTKARIEAHIRTLPIIATVIRPVAFMEMLLMPGFGLDQGQFNFFVKRDQPMQLLAVEDIGKFVAAIFADSGHFGGATIEVASDTVTGRELEALFTEAAGRPIPYARFSDEVLSANPFLAELTELFDAGRLTGKANLDALRETNPNLQSFRSWLNGTGREAFQKALGTAGAWDYGYA</sequence>
<dbReference type="SUPFAM" id="SSF51735">
    <property type="entry name" value="NAD(P)-binding Rossmann-fold domains"/>
    <property type="match status" value="1"/>
</dbReference>
<dbReference type="PANTHER" id="PTHR42748">
    <property type="entry name" value="NITROGEN METABOLITE REPRESSION PROTEIN NMRA FAMILY MEMBER"/>
    <property type="match status" value="1"/>
</dbReference>
<dbReference type="Pfam" id="PF05368">
    <property type="entry name" value="NmrA"/>
    <property type="match status" value="1"/>
</dbReference>
<comment type="similarity">
    <text evidence="1">Belongs to the NmrA-type oxidoreductase family.</text>
</comment>
<dbReference type="RefSeq" id="WP_088152771.1">
    <property type="nucleotide sequence ID" value="NZ_NHON01000038.1"/>
</dbReference>
<evidence type="ECO:0000256" key="1">
    <source>
        <dbReference type="ARBA" id="ARBA00006328"/>
    </source>
</evidence>
<keyword evidence="2" id="KW-0521">NADP</keyword>
<dbReference type="Proteomes" id="UP000196655">
    <property type="component" value="Unassembled WGS sequence"/>
</dbReference>
<proteinExistence type="inferred from homology"/>
<dbReference type="Gene3D" id="3.90.25.10">
    <property type="entry name" value="UDP-galactose 4-epimerase, domain 1"/>
    <property type="match status" value="1"/>
</dbReference>
<protein>
    <submittedName>
        <fullName evidence="4">NmrA family protein</fullName>
    </submittedName>
</protein>